<dbReference type="PANTHER" id="PTHR34980">
    <property type="entry name" value="INNER MEMBRANE PROTEIN-RELATED-RELATED"/>
    <property type="match status" value="1"/>
</dbReference>
<keyword evidence="1" id="KW-0472">Membrane</keyword>
<dbReference type="Proteomes" id="UP000051330">
    <property type="component" value="Unassembled WGS sequence"/>
</dbReference>
<dbReference type="GO" id="GO:0005886">
    <property type="term" value="C:plasma membrane"/>
    <property type="evidence" value="ECO:0007669"/>
    <property type="project" value="TreeGrafter"/>
</dbReference>
<accession>A0A0R1N8J5</accession>
<dbReference type="EMBL" id="AZEC01000004">
    <property type="protein sequence ID" value="KRL13315.1"/>
    <property type="molecule type" value="Genomic_DNA"/>
</dbReference>
<evidence type="ECO:0008006" key="4">
    <source>
        <dbReference type="Google" id="ProtNLM"/>
    </source>
</evidence>
<sequence>MFVFNASATRKQYWLPYFGIIALTVLVAWATGASEFVYNAGIHGAFKLGLRLGNNGRALTFLMYYIVVRIANFTLRARRLHDTNRSNWWIFIDMVPVIGQIWLFILTVLPSNPMINRWPVNQTDAE</sequence>
<feature type="transmembrane region" description="Helical" evidence="1">
    <location>
        <begin position="87"/>
        <end position="109"/>
    </location>
</feature>
<reference evidence="2 3" key="1">
    <citation type="journal article" date="2015" name="Genome Announc.">
        <title>Expanding the biotechnology potential of lactobacilli through comparative genomics of 213 strains and associated genera.</title>
        <authorList>
            <person name="Sun Z."/>
            <person name="Harris H.M."/>
            <person name="McCann A."/>
            <person name="Guo C."/>
            <person name="Argimon S."/>
            <person name="Zhang W."/>
            <person name="Yang X."/>
            <person name="Jeffery I.B."/>
            <person name="Cooney J.C."/>
            <person name="Kagawa T.F."/>
            <person name="Liu W."/>
            <person name="Song Y."/>
            <person name="Salvetti E."/>
            <person name="Wrobel A."/>
            <person name="Rasinkangas P."/>
            <person name="Parkhill J."/>
            <person name="Rea M.C."/>
            <person name="O'Sullivan O."/>
            <person name="Ritari J."/>
            <person name="Douillard F.P."/>
            <person name="Paul Ross R."/>
            <person name="Yang R."/>
            <person name="Briner A.E."/>
            <person name="Felis G.E."/>
            <person name="de Vos W.M."/>
            <person name="Barrangou R."/>
            <person name="Klaenhammer T.R."/>
            <person name="Caufield P.W."/>
            <person name="Cui Y."/>
            <person name="Zhang H."/>
            <person name="O'Toole P.W."/>
        </authorList>
    </citation>
    <scope>NUCLEOTIDE SEQUENCE [LARGE SCALE GENOMIC DNA]</scope>
    <source>
        <strain evidence="2 3">DSM 12744</strain>
    </source>
</reference>
<feature type="transmembrane region" description="Helical" evidence="1">
    <location>
        <begin position="14"/>
        <end position="38"/>
    </location>
</feature>
<dbReference type="PANTHER" id="PTHR34980:SF2">
    <property type="entry name" value="INNER MEMBRANE PROTEIN YHAH-RELATED"/>
    <property type="match status" value="1"/>
</dbReference>
<keyword evidence="1" id="KW-0812">Transmembrane</keyword>
<evidence type="ECO:0000313" key="2">
    <source>
        <dbReference type="EMBL" id="KRL13315.1"/>
    </source>
</evidence>
<dbReference type="AlphaFoldDB" id="A0A0R1N8J5"/>
<dbReference type="STRING" id="1423792.FD09_GL002142"/>
<protein>
    <recommendedName>
        <fullName evidence="4">DUF805 domain-containing protein</fullName>
    </recommendedName>
</protein>
<name>A0A0R1N8J5_9LACO</name>
<organism evidence="2 3">
    <name type="scientific">Schleiferilactobacillus perolens DSM 12744</name>
    <dbReference type="NCBI Taxonomy" id="1423792"/>
    <lineage>
        <taxon>Bacteria</taxon>
        <taxon>Bacillati</taxon>
        <taxon>Bacillota</taxon>
        <taxon>Bacilli</taxon>
        <taxon>Lactobacillales</taxon>
        <taxon>Lactobacillaceae</taxon>
        <taxon>Schleiferilactobacillus</taxon>
    </lineage>
</organism>
<feature type="transmembrane region" description="Helical" evidence="1">
    <location>
        <begin position="58"/>
        <end position="75"/>
    </location>
</feature>
<evidence type="ECO:0000313" key="3">
    <source>
        <dbReference type="Proteomes" id="UP000051330"/>
    </source>
</evidence>
<keyword evidence="3" id="KW-1185">Reference proteome</keyword>
<comment type="caution">
    <text evidence="2">The sequence shown here is derived from an EMBL/GenBank/DDBJ whole genome shotgun (WGS) entry which is preliminary data.</text>
</comment>
<dbReference type="Pfam" id="PF05656">
    <property type="entry name" value="DUF805"/>
    <property type="match status" value="1"/>
</dbReference>
<gene>
    <name evidence="2" type="ORF">FD09_GL002142</name>
</gene>
<keyword evidence="1" id="KW-1133">Transmembrane helix</keyword>
<evidence type="ECO:0000256" key="1">
    <source>
        <dbReference type="SAM" id="Phobius"/>
    </source>
</evidence>
<dbReference type="PATRIC" id="fig|1423792.3.peg.2184"/>
<dbReference type="InterPro" id="IPR008523">
    <property type="entry name" value="DUF805"/>
</dbReference>
<proteinExistence type="predicted"/>